<keyword evidence="5" id="KW-0630">Potassium</keyword>
<dbReference type="STRING" id="414004.CENSYa_0366"/>
<dbReference type="AlphaFoldDB" id="A0RUI5"/>
<sequence length="184" mass="19707">MLSTGIASAYDRDPRLIEVILSQTKRIVRMRDGILIVETKGGITCANAGVDESNIQEGHAALLPKDPDGSAGRIRREILEKAGRQVAVIISDTFGRPFRMGQTDCAIGVSGMGPITDYIGTKDTFGRELRVTEMAVADELCGAAEIVMGKASRIPAAVIRNHSVSPGEGSANDLLRPRGEDLFR</sequence>
<dbReference type="PANTHER" id="PTHR47917:SF1">
    <property type="entry name" value="COENZYME F420:L-GLUTAMATE LIGASE"/>
    <property type="match status" value="1"/>
</dbReference>
<evidence type="ECO:0000256" key="7">
    <source>
        <dbReference type="ARBA" id="ARBA00023211"/>
    </source>
</evidence>
<keyword evidence="3" id="KW-0547">Nucleotide-binding</keyword>
<dbReference type="HOGENOM" id="CLU_051152_1_1_2"/>
<gene>
    <name evidence="9" type="ordered locus">CENSYa_0366</name>
</gene>
<keyword evidence="10" id="KW-1185">Reference proteome</keyword>
<proteinExistence type="predicted"/>
<evidence type="ECO:0000256" key="1">
    <source>
        <dbReference type="ARBA" id="ARBA00022598"/>
    </source>
</evidence>
<dbReference type="EnsemblBacteria" id="ABK77002">
    <property type="protein sequence ID" value="ABK77002"/>
    <property type="gene ID" value="CENSYa_0366"/>
</dbReference>
<evidence type="ECO:0000256" key="3">
    <source>
        <dbReference type="ARBA" id="ARBA00022741"/>
    </source>
</evidence>
<evidence type="ECO:0000256" key="4">
    <source>
        <dbReference type="ARBA" id="ARBA00022842"/>
    </source>
</evidence>
<organism evidence="9 10">
    <name type="scientific">Cenarchaeum symbiosum (strain A)</name>
    <dbReference type="NCBI Taxonomy" id="414004"/>
    <lineage>
        <taxon>Archaea</taxon>
        <taxon>Nitrososphaerota</taxon>
        <taxon>Candidatus Cenarchaeales</taxon>
        <taxon>Candidatus Cenarchaeaceae</taxon>
        <taxon>Candidatus Cenarchaeum</taxon>
    </lineage>
</organism>
<dbReference type="Pfam" id="PF01996">
    <property type="entry name" value="F420_ligase"/>
    <property type="match status" value="1"/>
</dbReference>
<evidence type="ECO:0000256" key="5">
    <source>
        <dbReference type="ARBA" id="ARBA00022958"/>
    </source>
</evidence>
<dbReference type="GO" id="GO:0005525">
    <property type="term" value="F:GTP binding"/>
    <property type="evidence" value="ECO:0007669"/>
    <property type="project" value="UniProtKB-KW"/>
</dbReference>
<dbReference type="Proteomes" id="UP000000758">
    <property type="component" value="Chromosome"/>
</dbReference>
<evidence type="ECO:0000313" key="10">
    <source>
        <dbReference type="Proteomes" id="UP000000758"/>
    </source>
</evidence>
<evidence type="ECO:0000313" key="9">
    <source>
        <dbReference type="EMBL" id="ABK77002.1"/>
    </source>
</evidence>
<keyword evidence="2" id="KW-0479">Metal-binding</keyword>
<dbReference type="KEGG" id="csy:CENSYa_0366"/>
<keyword evidence="4" id="KW-0460">Magnesium</keyword>
<dbReference type="InterPro" id="IPR008225">
    <property type="entry name" value="F420-0_g-glutamyl_ligase"/>
</dbReference>
<name>A0RUI5_CENSY</name>
<keyword evidence="1" id="KW-0436">Ligase</keyword>
<dbReference type="Gene3D" id="3.30.1330.100">
    <property type="entry name" value="CofE-like"/>
    <property type="match status" value="1"/>
</dbReference>
<dbReference type="PATRIC" id="fig|414004.10.peg.327"/>
<accession>A0RUI5</accession>
<keyword evidence="7" id="KW-0464">Manganese</keyword>
<dbReference type="GO" id="GO:0052618">
    <property type="term" value="F:coenzyme F420-0:L-glutamate ligase activity"/>
    <property type="evidence" value="ECO:0007669"/>
    <property type="project" value="TreeGrafter"/>
</dbReference>
<keyword evidence="6" id="KW-0342">GTP-binding</keyword>
<protein>
    <recommendedName>
        <fullName evidence="8">Coenzyme F420:L-glutamate ligase-like domain-containing protein</fullName>
    </recommendedName>
</protein>
<dbReference type="NCBIfam" id="TIGR01916">
    <property type="entry name" value="F420_cofE"/>
    <property type="match status" value="1"/>
</dbReference>
<dbReference type="SUPFAM" id="SSF144010">
    <property type="entry name" value="CofE-like"/>
    <property type="match status" value="1"/>
</dbReference>
<reference evidence="9 10" key="1">
    <citation type="journal article" date="2006" name="Proc. Natl. Acad. Sci. U.S.A.">
        <title>Genomic analysis of the uncultivated marine crenarchaeote Cenarchaeum symbiosum.</title>
        <authorList>
            <person name="Hallam S.J."/>
            <person name="Konstantinidis K.T."/>
            <person name="Putnam N."/>
            <person name="Schleper C."/>
            <person name="Watanabe Y."/>
            <person name="Sugahara J."/>
            <person name="Preston C."/>
            <person name="de la Torre J."/>
            <person name="Richardson P.M."/>
            <person name="DeLong E.F."/>
        </authorList>
    </citation>
    <scope>NUCLEOTIDE SEQUENCE [LARGE SCALE GENOMIC DNA]</scope>
    <source>
        <strain evidence="10">A</strain>
    </source>
</reference>
<dbReference type="GO" id="GO:0046872">
    <property type="term" value="F:metal ion binding"/>
    <property type="evidence" value="ECO:0007669"/>
    <property type="project" value="UniProtKB-KW"/>
</dbReference>
<evidence type="ECO:0000256" key="2">
    <source>
        <dbReference type="ARBA" id="ARBA00022723"/>
    </source>
</evidence>
<dbReference type="EMBL" id="DP000238">
    <property type="protein sequence ID" value="ABK77002.1"/>
    <property type="molecule type" value="Genomic_DNA"/>
</dbReference>
<dbReference type="PANTHER" id="PTHR47917">
    <property type="match status" value="1"/>
</dbReference>
<feature type="domain" description="Coenzyme F420:L-glutamate ligase-like" evidence="8">
    <location>
        <begin position="5"/>
        <end position="161"/>
    </location>
</feature>
<evidence type="ECO:0000256" key="6">
    <source>
        <dbReference type="ARBA" id="ARBA00023134"/>
    </source>
</evidence>
<dbReference type="InterPro" id="IPR002847">
    <property type="entry name" value="F420-0_gamma-glut_ligase-dom"/>
</dbReference>
<evidence type="ECO:0000259" key="8">
    <source>
        <dbReference type="Pfam" id="PF01996"/>
    </source>
</evidence>